<keyword evidence="3 4" id="KW-0443">Lipid metabolism</keyword>
<name>A0ABV7H1P9_9BURK</name>
<evidence type="ECO:0000256" key="2">
    <source>
        <dbReference type="ARBA" id="ARBA00022963"/>
    </source>
</evidence>
<sequence>MSERDQDNNAPSGPAPAAAPATMGQEVPGSALPHAESMDAAALRTLRLRAPTPTLGTALVLSGGGARGAYQVGVLRGITDILTKAGRLKPGSPSPFGILTGTSAGAINAAALAAQADDWATGMDGLEHIWSSFSADQVYRADALAVFSSGARWLSALSLGWALARRQRFKPRSLLDNGPLANLLAHRIRFKRIPSMLQQGHLHALSVCAFSYSAGVHLSFMQAAAPLKPMSRSQRMAVPATIGLDHLLASSAIPFVFPARAVQLAHGLEYCGDGAMRQNAPLSPALHLGAQRLLVIGAGRMLEPQVVPAARPGYPTVAAVAGHALSSIFLDALPADVERLQRINRTLSLLPEKDREKSGLRPVRCLLIAPSERLDDIAQRHVSSLPIAVRGLLRTLGADDVKGGMLASYLLFQAAYTAELMRLGRHDAQAHAGEVLAFFNS</sequence>
<dbReference type="PROSITE" id="PS51635">
    <property type="entry name" value="PNPLA"/>
    <property type="match status" value="1"/>
</dbReference>
<dbReference type="InterPro" id="IPR050301">
    <property type="entry name" value="NTE"/>
</dbReference>
<dbReference type="Proteomes" id="UP001595556">
    <property type="component" value="Unassembled WGS sequence"/>
</dbReference>
<evidence type="ECO:0000256" key="3">
    <source>
        <dbReference type="ARBA" id="ARBA00023098"/>
    </source>
</evidence>
<dbReference type="InterPro" id="IPR016035">
    <property type="entry name" value="Acyl_Trfase/lysoPLipase"/>
</dbReference>
<keyword evidence="8" id="KW-1185">Reference proteome</keyword>
<protein>
    <submittedName>
        <fullName evidence="7">Patatin-like phospholipase family protein</fullName>
    </submittedName>
</protein>
<evidence type="ECO:0000313" key="8">
    <source>
        <dbReference type="Proteomes" id="UP001595556"/>
    </source>
</evidence>
<dbReference type="RefSeq" id="WP_377303258.1">
    <property type="nucleotide sequence ID" value="NZ_CP180191.1"/>
</dbReference>
<evidence type="ECO:0000313" key="7">
    <source>
        <dbReference type="EMBL" id="MFC3147839.1"/>
    </source>
</evidence>
<evidence type="ECO:0000256" key="4">
    <source>
        <dbReference type="PROSITE-ProRule" id="PRU01161"/>
    </source>
</evidence>
<reference evidence="8" key="1">
    <citation type="journal article" date="2019" name="Int. J. Syst. Evol. Microbiol.">
        <title>The Global Catalogue of Microorganisms (GCM) 10K type strain sequencing project: providing services to taxonomists for standard genome sequencing and annotation.</title>
        <authorList>
            <consortium name="The Broad Institute Genomics Platform"/>
            <consortium name="The Broad Institute Genome Sequencing Center for Infectious Disease"/>
            <person name="Wu L."/>
            <person name="Ma J."/>
        </authorList>
    </citation>
    <scope>NUCLEOTIDE SEQUENCE [LARGE SCALE GENOMIC DNA]</scope>
    <source>
        <strain evidence="8">KCTC 52168</strain>
    </source>
</reference>
<organism evidence="7 8">
    <name type="scientific">Piscinibacterium candidicorallinum</name>
    <dbReference type="NCBI Taxonomy" id="1793872"/>
    <lineage>
        <taxon>Bacteria</taxon>
        <taxon>Pseudomonadati</taxon>
        <taxon>Pseudomonadota</taxon>
        <taxon>Betaproteobacteria</taxon>
        <taxon>Burkholderiales</taxon>
        <taxon>Piscinibacterium</taxon>
    </lineage>
</organism>
<feature type="compositionally biased region" description="Low complexity" evidence="5">
    <location>
        <begin position="10"/>
        <end position="21"/>
    </location>
</feature>
<evidence type="ECO:0000259" key="6">
    <source>
        <dbReference type="PROSITE" id="PS51635"/>
    </source>
</evidence>
<comment type="caution">
    <text evidence="7">The sequence shown here is derived from an EMBL/GenBank/DDBJ whole genome shotgun (WGS) entry which is preliminary data.</text>
</comment>
<accession>A0ABV7H1P9</accession>
<dbReference type="EMBL" id="JBHRTI010000004">
    <property type="protein sequence ID" value="MFC3147839.1"/>
    <property type="molecule type" value="Genomic_DNA"/>
</dbReference>
<keyword evidence="2 4" id="KW-0442">Lipid degradation</keyword>
<dbReference type="PANTHER" id="PTHR14226:SF57">
    <property type="entry name" value="BLR7027 PROTEIN"/>
    <property type="match status" value="1"/>
</dbReference>
<evidence type="ECO:0000256" key="5">
    <source>
        <dbReference type="SAM" id="MobiDB-lite"/>
    </source>
</evidence>
<feature type="short sequence motif" description="DGA/G" evidence="4">
    <location>
        <begin position="273"/>
        <end position="275"/>
    </location>
</feature>
<feature type="active site" description="Proton acceptor" evidence="4">
    <location>
        <position position="273"/>
    </location>
</feature>
<feature type="active site" description="Nucleophile" evidence="4">
    <location>
        <position position="103"/>
    </location>
</feature>
<gene>
    <name evidence="7" type="ORF">ACFOEN_09315</name>
</gene>
<feature type="short sequence motif" description="GXSXG" evidence="4">
    <location>
        <begin position="101"/>
        <end position="105"/>
    </location>
</feature>
<dbReference type="Pfam" id="PF01734">
    <property type="entry name" value="Patatin"/>
    <property type="match status" value="1"/>
</dbReference>
<dbReference type="InterPro" id="IPR002641">
    <property type="entry name" value="PNPLA_dom"/>
</dbReference>
<proteinExistence type="predicted"/>
<feature type="short sequence motif" description="GXGXXG" evidence="4">
    <location>
        <begin position="63"/>
        <end position="68"/>
    </location>
</feature>
<dbReference type="Gene3D" id="3.40.1090.10">
    <property type="entry name" value="Cytosolic phospholipase A2 catalytic domain"/>
    <property type="match status" value="1"/>
</dbReference>
<dbReference type="PANTHER" id="PTHR14226">
    <property type="entry name" value="NEUROPATHY TARGET ESTERASE/SWISS CHEESE D.MELANOGASTER"/>
    <property type="match status" value="1"/>
</dbReference>
<feature type="domain" description="PNPLA" evidence="6">
    <location>
        <begin position="59"/>
        <end position="286"/>
    </location>
</feature>
<evidence type="ECO:0000256" key="1">
    <source>
        <dbReference type="ARBA" id="ARBA00022801"/>
    </source>
</evidence>
<keyword evidence="1 4" id="KW-0378">Hydrolase</keyword>
<dbReference type="SUPFAM" id="SSF52151">
    <property type="entry name" value="FabD/lysophospholipase-like"/>
    <property type="match status" value="1"/>
</dbReference>
<feature type="region of interest" description="Disordered" evidence="5">
    <location>
        <begin position="1"/>
        <end position="31"/>
    </location>
</feature>